<evidence type="ECO:0000256" key="1">
    <source>
        <dbReference type="ARBA" id="ARBA00023015"/>
    </source>
</evidence>
<protein>
    <submittedName>
        <fullName evidence="6">GAF domain-containing protein</fullName>
    </submittedName>
</protein>
<evidence type="ECO:0000259" key="4">
    <source>
        <dbReference type="SMART" id="SM00065"/>
    </source>
</evidence>
<keyword evidence="3" id="KW-1133">Transmembrane helix</keyword>
<dbReference type="InterPro" id="IPR005561">
    <property type="entry name" value="ANTAR"/>
</dbReference>
<evidence type="ECO:0000313" key="7">
    <source>
        <dbReference type="Proteomes" id="UP001500731"/>
    </source>
</evidence>
<dbReference type="SMART" id="SM00065">
    <property type="entry name" value="GAF"/>
    <property type="match status" value="1"/>
</dbReference>
<reference evidence="7" key="1">
    <citation type="journal article" date="2019" name="Int. J. Syst. Evol. Microbiol.">
        <title>The Global Catalogue of Microorganisms (GCM) 10K type strain sequencing project: providing services to taxonomists for standard genome sequencing and annotation.</title>
        <authorList>
            <consortium name="The Broad Institute Genomics Platform"/>
            <consortium name="The Broad Institute Genome Sequencing Center for Infectious Disease"/>
            <person name="Wu L."/>
            <person name="Ma J."/>
        </authorList>
    </citation>
    <scope>NUCLEOTIDE SEQUENCE [LARGE SCALE GENOMIC DNA]</scope>
    <source>
        <strain evidence="7">JCM 17839</strain>
    </source>
</reference>
<dbReference type="Pfam" id="PF13185">
    <property type="entry name" value="GAF_2"/>
    <property type="match status" value="1"/>
</dbReference>
<gene>
    <name evidence="6" type="ORF">GCM10023171_15910</name>
</gene>
<proteinExistence type="predicted"/>
<organism evidence="6 7">
    <name type="scientific">Microbacterium panaciterrae</name>
    <dbReference type="NCBI Taxonomy" id="985759"/>
    <lineage>
        <taxon>Bacteria</taxon>
        <taxon>Bacillati</taxon>
        <taxon>Actinomycetota</taxon>
        <taxon>Actinomycetes</taxon>
        <taxon>Micrococcales</taxon>
        <taxon>Microbacteriaceae</taxon>
        <taxon>Microbacterium</taxon>
    </lineage>
</organism>
<keyword evidence="3" id="KW-0812">Transmembrane</keyword>
<feature type="domain" description="GAF" evidence="4">
    <location>
        <begin position="8"/>
        <end position="160"/>
    </location>
</feature>
<feature type="transmembrane region" description="Helical" evidence="3">
    <location>
        <begin position="93"/>
        <end position="116"/>
    </location>
</feature>
<comment type="caution">
    <text evidence="6">The sequence shown here is derived from an EMBL/GenBank/DDBJ whole genome shotgun (WGS) entry which is preliminary data.</text>
</comment>
<evidence type="ECO:0000256" key="3">
    <source>
        <dbReference type="SAM" id="Phobius"/>
    </source>
</evidence>
<evidence type="ECO:0000256" key="2">
    <source>
        <dbReference type="ARBA" id="ARBA00023163"/>
    </source>
</evidence>
<dbReference type="SMART" id="SM01012">
    <property type="entry name" value="ANTAR"/>
    <property type="match status" value="1"/>
</dbReference>
<dbReference type="InterPro" id="IPR029016">
    <property type="entry name" value="GAF-like_dom_sf"/>
</dbReference>
<dbReference type="Gene3D" id="1.10.10.10">
    <property type="entry name" value="Winged helix-like DNA-binding domain superfamily/Winged helix DNA-binding domain"/>
    <property type="match status" value="1"/>
</dbReference>
<dbReference type="RefSeq" id="WP_345185915.1">
    <property type="nucleotide sequence ID" value="NZ_BAABGP010000010.1"/>
</dbReference>
<dbReference type="EMBL" id="BAABGP010000010">
    <property type="protein sequence ID" value="GAA4483837.1"/>
    <property type="molecule type" value="Genomic_DNA"/>
</dbReference>
<dbReference type="Proteomes" id="UP001500731">
    <property type="component" value="Unassembled WGS sequence"/>
</dbReference>
<dbReference type="SUPFAM" id="SSF55781">
    <property type="entry name" value="GAF domain-like"/>
    <property type="match status" value="1"/>
</dbReference>
<dbReference type="Pfam" id="PF03861">
    <property type="entry name" value="ANTAR"/>
    <property type="match status" value="1"/>
</dbReference>
<keyword evidence="1" id="KW-0805">Transcription regulation</keyword>
<keyword evidence="3" id="KW-0472">Membrane</keyword>
<sequence length="227" mass="23580">MVGLLTTDSTGGGRRSAAELCSLLLDQLPVTGVSISVVGRSGQFVIGASDLVAARLERLQFDLGEGPHWVASRTARPVLVPDLQDADHSGWPVFGAAAAASGAVALFAIPMVLGAVMIGVVDMYRASPGPLSTPEVARALALAALIGPAAMRLASQQGDESRPGDEHGPGIRREVHQATGMILAQLGTSATEAFVRLQAYAFAHAQSVEYVAGEVVARRLDFRNEAT</sequence>
<accession>A0ABP8P8Q3</accession>
<keyword evidence="7" id="KW-1185">Reference proteome</keyword>
<dbReference type="Gene3D" id="3.30.450.40">
    <property type="match status" value="1"/>
</dbReference>
<dbReference type="InterPro" id="IPR036388">
    <property type="entry name" value="WH-like_DNA-bd_sf"/>
</dbReference>
<name>A0ABP8P8Q3_9MICO</name>
<evidence type="ECO:0000313" key="6">
    <source>
        <dbReference type="EMBL" id="GAA4483837.1"/>
    </source>
</evidence>
<evidence type="ECO:0000259" key="5">
    <source>
        <dbReference type="SMART" id="SM01012"/>
    </source>
</evidence>
<keyword evidence="2" id="KW-0804">Transcription</keyword>
<feature type="domain" description="ANTAR" evidence="5">
    <location>
        <begin position="145"/>
        <end position="216"/>
    </location>
</feature>
<dbReference type="InterPro" id="IPR003018">
    <property type="entry name" value="GAF"/>
</dbReference>